<evidence type="ECO:0000313" key="1">
    <source>
        <dbReference type="EMBL" id="EGZ24918.1"/>
    </source>
</evidence>
<protein>
    <submittedName>
        <fullName evidence="1">Uncharacterized protein</fullName>
    </submittedName>
</protein>
<sequence>MIPPHGLEGLADGHLEATLQLSILRIRLPRARRSIAATSLWSAASGMSGSLSLAIVLVERVCASIDGTAAGGVGGDVGVSSGASNSFTSGNVLMHTPDGGVGANSTAASSGLIKLTTGWARRAPCGNGGSVLLSVGTGSSGAGEAISLRFGDTQAGTGAALAAQVTCLTAGAKRQVTNLIRKNLVIRCRKPVSSVFELLLPPVLTPLFVFIANLDSIFGTGGNYSSSATGTIMYTGLDSPAYTDYGALSTNIPTFYSSGQSVRHFLLISYIKFVSTTTTATMIEKNRRPNSSST</sequence>
<dbReference type="KEGG" id="psoj:PHYSODRAFT_325979"/>
<dbReference type="AlphaFoldDB" id="G4YVB1"/>
<organism evidence="1 2">
    <name type="scientific">Phytophthora sojae (strain P6497)</name>
    <name type="common">Soybean stem and root rot agent</name>
    <name type="synonym">Phytophthora megasperma f. sp. glycines</name>
    <dbReference type="NCBI Taxonomy" id="1094619"/>
    <lineage>
        <taxon>Eukaryota</taxon>
        <taxon>Sar</taxon>
        <taxon>Stramenopiles</taxon>
        <taxon>Oomycota</taxon>
        <taxon>Peronosporomycetes</taxon>
        <taxon>Peronosporales</taxon>
        <taxon>Peronosporaceae</taxon>
        <taxon>Phytophthora</taxon>
    </lineage>
</organism>
<dbReference type="InParanoid" id="G4YVB1"/>
<accession>G4YVB1</accession>
<reference evidence="1 2" key="1">
    <citation type="journal article" date="2006" name="Science">
        <title>Phytophthora genome sequences uncover evolutionary origins and mechanisms of pathogenesis.</title>
        <authorList>
            <person name="Tyler B.M."/>
            <person name="Tripathy S."/>
            <person name="Zhang X."/>
            <person name="Dehal P."/>
            <person name="Jiang R.H."/>
            <person name="Aerts A."/>
            <person name="Arredondo F.D."/>
            <person name="Baxter L."/>
            <person name="Bensasson D."/>
            <person name="Beynon J.L."/>
            <person name="Chapman J."/>
            <person name="Damasceno C.M."/>
            <person name="Dorrance A.E."/>
            <person name="Dou D."/>
            <person name="Dickerman A.W."/>
            <person name="Dubchak I.L."/>
            <person name="Garbelotto M."/>
            <person name="Gijzen M."/>
            <person name="Gordon S.G."/>
            <person name="Govers F."/>
            <person name="Grunwald N.J."/>
            <person name="Huang W."/>
            <person name="Ivors K.L."/>
            <person name="Jones R.W."/>
            <person name="Kamoun S."/>
            <person name="Krampis K."/>
            <person name="Lamour K.H."/>
            <person name="Lee M.K."/>
            <person name="McDonald W.H."/>
            <person name="Medina M."/>
            <person name="Meijer H.J."/>
            <person name="Nordberg E.K."/>
            <person name="Maclean D.J."/>
            <person name="Ospina-Giraldo M.D."/>
            <person name="Morris P.F."/>
            <person name="Phuntumart V."/>
            <person name="Putnam N.H."/>
            <person name="Rash S."/>
            <person name="Rose J.K."/>
            <person name="Sakihama Y."/>
            <person name="Salamov A.A."/>
            <person name="Savidor A."/>
            <person name="Scheuring C.F."/>
            <person name="Smith B.M."/>
            <person name="Sobral B.W."/>
            <person name="Terry A."/>
            <person name="Torto-Alalibo T.A."/>
            <person name="Win J."/>
            <person name="Xu Z."/>
            <person name="Zhang H."/>
            <person name="Grigoriev I.V."/>
            <person name="Rokhsar D.S."/>
            <person name="Boore J.L."/>
        </authorList>
    </citation>
    <scope>NUCLEOTIDE SEQUENCE [LARGE SCALE GENOMIC DNA]</scope>
    <source>
        <strain evidence="1 2">P6497</strain>
    </source>
</reference>
<keyword evidence="2" id="KW-1185">Reference proteome</keyword>
<dbReference type="EMBL" id="JH159152">
    <property type="protein sequence ID" value="EGZ24918.1"/>
    <property type="molecule type" value="Genomic_DNA"/>
</dbReference>
<dbReference type="Proteomes" id="UP000002640">
    <property type="component" value="Unassembled WGS sequence"/>
</dbReference>
<proteinExistence type="predicted"/>
<dbReference type="RefSeq" id="XP_009520206.1">
    <property type="nucleotide sequence ID" value="XM_009521911.1"/>
</dbReference>
<evidence type="ECO:0000313" key="2">
    <source>
        <dbReference type="Proteomes" id="UP000002640"/>
    </source>
</evidence>
<gene>
    <name evidence="1" type="ORF">PHYSODRAFT_325979</name>
</gene>
<name>G4YVB1_PHYSP</name>
<dbReference type="GeneID" id="20645349"/>